<dbReference type="KEGG" id="ehx:EMIHUDRAFT_119784"/>
<keyword evidence="3" id="KW-1185">Reference proteome</keyword>
<dbReference type="HOGENOM" id="CLU_781758_0_0_1"/>
<feature type="region of interest" description="Disordered" evidence="1">
    <location>
        <begin position="89"/>
        <end position="120"/>
    </location>
</feature>
<dbReference type="AlphaFoldDB" id="A0A0D3IQW7"/>
<feature type="compositionally biased region" description="Acidic residues" evidence="1">
    <location>
        <begin position="92"/>
        <end position="108"/>
    </location>
</feature>
<reference evidence="3" key="1">
    <citation type="journal article" date="2013" name="Nature">
        <title>Pan genome of the phytoplankton Emiliania underpins its global distribution.</title>
        <authorList>
            <person name="Read B.A."/>
            <person name="Kegel J."/>
            <person name="Klute M.J."/>
            <person name="Kuo A."/>
            <person name="Lefebvre S.C."/>
            <person name="Maumus F."/>
            <person name="Mayer C."/>
            <person name="Miller J."/>
            <person name="Monier A."/>
            <person name="Salamov A."/>
            <person name="Young J."/>
            <person name="Aguilar M."/>
            <person name="Claverie J.M."/>
            <person name="Frickenhaus S."/>
            <person name="Gonzalez K."/>
            <person name="Herman E.K."/>
            <person name="Lin Y.C."/>
            <person name="Napier J."/>
            <person name="Ogata H."/>
            <person name="Sarno A.F."/>
            <person name="Shmutz J."/>
            <person name="Schroeder D."/>
            <person name="de Vargas C."/>
            <person name="Verret F."/>
            <person name="von Dassow P."/>
            <person name="Valentin K."/>
            <person name="Van de Peer Y."/>
            <person name="Wheeler G."/>
            <person name="Dacks J.B."/>
            <person name="Delwiche C.F."/>
            <person name="Dyhrman S.T."/>
            <person name="Glockner G."/>
            <person name="John U."/>
            <person name="Richards T."/>
            <person name="Worden A.Z."/>
            <person name="Zhang X."/>
            <person name="Grigoriev I.V."/>
            <person name="Allen A.E."/>
            <person name="Bidle K."/>
            <person name="Borodovsky M."/>
            <person name="Bowler C."/>
            <person name="Brownlee C."/>
            <person name="Cock J.M."/>
            <person name="Elias M."/>
            <person name="Gladyshev V.N."/>
            <person name="Groth M."/>
            <person name="Guda C."/>
            <person name="Hadaegh A."/>
            <person name="Iglesias-Rodriguez M.D."/>
            <person name="Jenkins J."/>
            <person name="Jones B.M."/>
            <person name="Lawson T."/>
            <person name="Leese F."/>
            <person name="Lindquist E."/>
            <person name="Lobanov A."/>
            <person name="Lomsadze A."/>
            <person name="Malik S.B."/>
            <person name="Marsh M.E."/>
            <person name="Mackinder L."/>
            <person name="Mock T."/>
            <person name="Mueller-Roeber B."/>
            <person name="Pagarete A."/>
            <person name="Parker M."/>
            <person name="Probert I."/>
            <person name="Quesneville H."/>
            <person name="Raines C."/>
            <person name="Rensing S.A."/>
            <person name="Riano-Pachon D.M."/>
            <person name="Richier S."/>
            <person name="Rokitta S."/>
            <person name="Shiraiwa Y."/>
            <person name="Soanes D.M."/>
            <person name="van der Giezen M."/>
            <person name="Wahlund T.M."/>
            <person name="Williams B."/>
            <person name="Wilson W."/>
            <person name="Wolfe G."/>
            <person name="Wurch L.L."/>
        </authorList>
    </citation>
    <scope>NUCLEOTIDE SEQUENCE</scope>
</reference>
<dbReference type="Proteomes" id="UP000013827">
    <property type="component" value="Unassembled WGS sequence"/>
</dbReference>
<name>A0A0D3IQW7_EMIH1</name>
<accession>A0A0D3IQW7</accession>
<evidence type="ECO:0008006" key="4">
    <source>
        <dbReference type="Google" id="ProtNLM"/>
    </source>
</evidence>
<proteinExistence type="predicted"/>
<evidence type="ECO:0000313" key="2">
    <source>
        <dbReference type="EnsemblProtists" id="EOD13652"/>
    </source>
</evidence>
<dbReference type="RefSeq" id="XP_005766081.1">
    <property type="nucleotide sequence ID" value="XM_005766024.1"/>
</dbReference>
<sequence>MEPTAHLSYSNPKQPDVAAANIGRGHRRLVADLKLTSSLASNSKGKDGEGEIRLGWKGAYVRFGNTETGLLKLVKGRGKWSPSEATAAAVAGEEEEAEEEGEEGEEEDAPKGKLKEQPGDYPFARQQDCDLRLFDFEAFGGFGKEVRSTLREAANQLSNKLSHAQHLDEVTWTTKNWHGLQMQRLSVVLHTAVAWQTVNELACGESGIVHAAPTSHHKMFFGPLILSLSCSGTAVLAGSPRVRAAPVVCSAGWSSTTPLASSLDVALSAAVEREDYKLAAAVKAERDRLYSELRGSPDLIPALLLPDALADAIGREDYFHAAAIKTAMVEVEEMGRARRAKQEALNNQFRRWGGR</sequence>
<dbReference type="PaxDb" id="2903-EOD13652"/>
<evidence type="ECO:0000313" key="3">
    <source>
        <dbReference type="Proteomes" id="UP000013827"/>
    </source>
</evidence>
<dbReference type="GeneID" id="17259797"/>
<evidence type="ECO:0000256" key="1">
    <source>
        <dbReference type="SAM" id="MobiDB-lite"/>
    </source>
</evidence>
<organism evidence="2 3">
    <name type="scientific">Emiliania huxleyi (strain CCMP1516)</name>
    <dbReference type="NCBI Taxonomy" id="280463"/>
    <lineage>
        <taxon>Eukaryota</taxon>
        <taxon>Haptista</taxon>
        <taxon>Haptophyta</taxon>
        <taxon>Prymnesiophyceae</taxon>
        <taxon>Isochrysidales</taxon>
        <taxon>Noelaerhabdaceae</taxon>
        <taxon>Emiliania</taxon>
    </lineage>
</organism>
<reference evidence="2" key="2">
    <citation type="submission" date="2024-10" db="UniProtKB">
        <authorList>
            <consortium name="EnsemblProtists"/>
        </authorList>
    </citation>
    <scope>IDENTIFICATION</scope>
</reference>
<protein>
    <recommendedName>
        <fullName evidence="4">UVR domain-containing protein</fullName>
    </recommendedName>
</protein>
<feature type="compositionally biased region" description="Basic and acidic residues" evidence="1">
    <location>
        <begin position="109"/>
        <end position="118"/>
    </location>
</feature>
<dbReference type="EnsemblProtists" id="EOD13652">
    <property type="protein sequence ID" value="EOD13652"/>
    <property type="gene ID" value="EMIHUDRAFT_119784"/>
</dbReference>